<comment type="caution">
    <text evidence="3">The sequence shown here is derived from an EMBL/GenBank/DDBJ whole genome shotgun (WGS) entry which is preliminary data.</text>
</comment>
<reference evidence="3 4" key="1">
    <citation type="journal article" date="2013" name="Genome Announc.">
        <title>High-Quality Draft Genome Sequence of Vagococcus lutrae Strain LBD1, Isolated from the Largemouth Bass Micropterus salmoides.</title>
        <authorList>
            <person name="Lebreton F."/>
            <person name="Valentino M.D."/>
            <person name="Duncan L.B."/>
            <person name="Zeng Q."/>
            <person name="Manson McGuire A."/>
            <person name="Earl A.M."/>
            <person name="Gilmore M.S."/>
        </authorList>
    </citation>
    <scope>NUCLEOTIDE SEQUENCE [LARGE SCALE GENOMIC DNA]</scope>
    <source>
        <strain evidence="3 4">LBD1</strain>
    </source>
</reference>
<accession>V6Q7H3</accession>
<dbReference type="AlphaFoldDB" id="V6Q7H3"/>
<dbReference type="Proteomes" id="UP000018126">
    <property type="component" value="Unassembled WGS sequence"/>
</dbReference>
<dbReference type="STRING" id="1408226.T233_00356"/>
<dbReference type="GO" id="GO:0008080">
    <property type="term" value="F:N-acetyltransferase activity"/>
    <property type="evidence" value="ECO:0007669"/>
    <property type="project" value="InterPro"/>
</dbReference>
<protein>
    <recommendedName>
        <fullName evidence="2">N-acetyltransferase domain-containing protein</fullName>
    </recommendedName>
</protein>
<dbReference type="CDD" id="cd04301">
    <property type="entry name" value="NAT_SF"/>
    <property type="match status" value="1"/>
</dbReference>
<dbReference type="eggNOG" id="COG0456">
    <property type="taxonomic scope" value="Bacteria"/>
</dbReference>
<dbReference type="InterPro" id="IPR016181">
    <property type="entry name" value="Acyl_CoA_acyltransferase"/>
</dbReference>
<evidence type="ECO:0000313" key="4">
    <source>
        <dbReference type="Proteomes" id="UP000018126"/>
    </source>
</evidence>
<dbReference type="SUPFAM" id="SSF55729">
    <property type="entry name" value="Acyl-CoA N-acyltransferases (Nat)"/>
    <property type="match status" value="1"/>
</dbReference>
<sequence>MMKVRAARQTDALWELLLDADPDIEKVKTYLDLGEVYVATEKNEILGVIVIELIGKDIVEVKNLAVNKLYRRRGVASHLLTYIKNKVKQELPDCMIYVKTANTSYPALALYEHQGFVLSDIVENYFLTHYEETIFENGQQATDQYILIYQS</sequence>
<evidence type="ECO:0000256" key="1">
    <source>
        <dbReference type="ARBA" id="ARBA00022679"/>
    </source>
</evidence>
<organism evidence="3 4">
    <name type="scientific">Vagococcus lutrae LBD1</name>
    <dbReference type="NCBI Taxonomy" id="1408226"/>
    <lineage>
        <taxon>Bacteria</taxon>
        <taxon>Bacillati</taxon>
        <taxon>Bacillota</taxon>
        <taxon>Bacilli</taxon>
        <taxon>Lactobacillales</taxon>
        <taxon>Enterococcaceae</taxon>
        <taxon>Vagococcus</taxon>
    </lineage>
</organism>
<keyword evidence="1" id="KW-0808">Transferase</keyword>
<gene>
    <name evidence="3" type="ORF">T233_00356</name>
</gene>
<dbReference type="Gene3D" id="3.40.630.30">
    <property type="match status" value="1"/>
</dbReference>
<evidence type="ECO:0000313" key="3">
    <source>
        <dbReference type="EMBL" id="EST90610.1"/>
    </source>
</evidence>
<name>V6Q7H3_9ENTE</name>
<dbReference type="InterPro" id="IPR000182">
    <property type="entry name" value="GNAT_dom"/>
</dbReference>
<dbReference type="InterPro" id="IPR050769">
    <property type="entry name" value="NAT_camello-type"/>
</dbReference>
<feature type="domain" description="N-acetyltransferase" evidence="2">
    <location>
        <begin position="2"/>
        <end position="137"/>
    </location>
</feature>
<dbReference type="PROSITE" id="PS51186">
    <property type="entry name" value="GNAT"/>
    <property type="match status" value="1"/>
</dbReference>
<dbReference type="Pfam" id="PF13508">
    <property type="entry name" value="Acetyltransf_7"/>
    <property type="match status" value="1"/>
</dbReference>
<dbReference type="PANTHER" id="PTHR13947">
    <property type="entry name" value="GNAT FAMILY N-ACETYLTRANSFERASE"/>
    <property type="match status" value="1"/>
</dbReference>
<proteinExistence type="predicted"/>
<dbReference type="PANTHER" id="PTHR13947:SF37">
    <property type="entry name" value="LD18367P"/>
    <property type="match status" value="1"/>
</dbReference>
<evidence type="ECO:0000259" key="2">
    <source>
        <dbReference type="PROSITE" id="PS51186"/>
    </source>
</evidence>
<keyword evidence="4" id="KW-1185">Reference proteome</keyword>
<dbReference type="EMBL" id="AYSH01000004">
    <property type="protein sequence ID" value="EST90610.1"/>
    <property type="molecule type" value="Genomic_DNA"/>
</dbReference>